<dbReference type="Pfam" id="PF01168">
    <property type="entry name" value="Ala_racemase_N"/>
    <property type="match status" value="1"/>
</dbReference>
<evidence type="ECO:0000256" key="1">
    <source>
        <dbReference type="ARBA" id="ARBA00005323"/>
    </source>
</evidence>
<dbReference type="InterPro" id="IPR051466">
    <property type="entry name" value="D-amino_acid_metab_enzyme"/>
</dbReference>
<dbReference type="InterPro" id="IPR029066">
    <property type="entry name" value="PLP-binding_barrel"/>
</dbReference>
<dbReference type="SUPFAM" id="SSF51419">
    <property type="entry name" value="PLP-binding barrel"/>
    <property type="match status" value="1"/>
</dbReference>
<dbReference type="EMBL" id="CP121252">
    <property type="protein sequence ID" value="WFP15531.1"/>
    <property type="molecule type" value="Genomic_DNA"/>
</dbReference>
<dbReference type="Proteomes" id="UP001219037">
    <property type="component" value="Chromosome"/>
</dbReference>
<organism evidence="4 5">
    <name type="scientific">Citricoccus muralis</name>
    <dbReference type="NCBI Taxonomy" id="169134"/>
    <lineage>
        <taxon>Bacteria</taxon>
        <taxon>Bacillati</taxon>
        <taxon>Actinomycetota</taxon>
        <taxon>Actinomycetes</taxon>
        <taxon>Micrococcales</taxon>
        <taxon>Micrococcaceae</taxon>
        <taxon>Citricoccus</taxon>
    </lineage>
</organism>
<evidence type="ECO:0000313" key="4">
    <source>
        <dbReference type="EMBL" id="WFP15531.1"/>
    </source>
</evidence>
<dbReference type="InterPro" id="IPR042208">
    <property type="entry name" value="D-ser_dehydrat-like_sf"/>
</dbReference>
<dbReference type="Gene3D" id="2.40.37.20">
    <property type="entry name" value="D-serine dehydratase-like domain"/>
    <property type="match status" value="1"/>
</dbReference>
<dbReference type="SMART" id="SM01119">
    <property type="entry name" value="D-ser_dehydrat"/>
    <property type="match status" value="1"/>
</dbReference>
<keyword evidence="4" id="KW-0413">Isomerase</keyword>
<dbReference type="EC" id="5.1.1.1" evidence="4"/>
<dbReference type="PANTHER" id="PTHR28004:SF2">
    <property type="entry name" value="D-SERINE DEHYDRATASE"/>
    <property type="match status" value="1"/>
</dbReference>
<evidence type="ECO:0000313" key="5">
    <source>
        <dbReference type="Proteomes" id="UP001219037"/>
    </source>
</evidence>
<gene>
    <name evidence="4" type="ORF">P8192_08920</name>
</gene>
<evidence type="ECO:0000259" key="3">
    <source>
        <dbReference type="SMART" id="SM01119"/>
    </source>
</evidence>
<feature type="domain" description="D-serine dehydratase-like" evidence="3">
    <location>
        <begin position="261"/>
        <end position="368"/>
    </location>
</feature>
<reference evidence="4 5" key="1">
    <citation type="submission" date="2023-04" db="EMBL/GenBank/DDBJ databases">
        <title>Funneling lignin-derived compounds into biodiesel using alkali-halophilic Citricoccus sp. P2.</title>
        <authorList>
            <person name="Luo C.-B."/>
        </authorList>
    </citation>
    <scope>NUCLEOTIDE SEQUENCE [LARGE SCALE GENOMIC DNA]</scope>
    <source>
        <strain evidence="4 5">P2</strain>
    </source>
</reference>
<evidence type="ECO:0000256" key="2">
    <source>
        <dbReference type="ARBA" id="ARBA00023239"/>
    </source>
</evidence>
<accession>A0ABY8H326</accession>
<dbReference type="GO" id="GO:0008784">
    <property type="term" value="F:alanine racemase activity"/>
    <property type="evidence" value="ECO:0007669"/>
    <property type="project" value="UniProtKB-EC"/>
</dbReference>
<keyword evidence="5" id="KW-1185">Reference proteome</keyword>
<dbReference type="PANTHER" id="PTHR28004">
    <property type="entry name" value="ZGC:162816-RELATED"/>
    <property type="match status" value="1"/>
</dbReference>
<sequence length="386" mass="41246">MSATTSSSTLQEPLTPFAVLDRSVIDANIDRLERRLADLNLPLRLHVKTSKSVDVTRRVHREGPQPIAVSTLAEAEYFADDGYTDILYAVGLAPAKLDRVVALHARGVDLSVLVDNTDQAEAVAAASRVSGHRIPALVEIDCDGHRSGVRAESPELIEIARILHDGGAELRGVLDHAGESYFSTGAEAQARDADAERAALITAAQRLREAGMPCPVLSSGSTPTAHSPSEKGGMTELRAGNFVFFDLVMAGIGVCDLDDIALSVVVTVIGHQSGKGWILTDGGWMAMSRDRGTAAQKIDQGYGVVATLDGEIIPDLLMTGASQEHGILELRHGSGGELPELPVGTRLRVLPNHACATASQYQEYSVVDRTGDPTRILENWPRCHGW</sequence>
<dbReference type="Pfam" id="PF14031">
    <property type="entry name" value="D-ser_dehydrat"/>
    <property type="match status" value="1"/>
</dbReference>
<dbReference type="RefSeq" id="WP_278156348.1">
    <property type="nucleotide sequence ID" value="NZ_CP121252.1"/>
</dbReference>
<dbReference type="Gene3D" id="3.20.20.10">
    <property type="entry name" value="Alanine racemase"/>
    <property type="match status" value="1"/>
</dbReference>
<name>A0ABY8H326_9MICC</name>
<protein>
    <submittedName>
        <fullName evidence="4">Alanine racemase</fullName>
        <ecNumber evidence="4">5.1.1.1</ecNumber>
    </submittedName>
</protein>
<comment type="similarity">
    <text evidence="1">Belongs to the DSD1 family.</text>
</comment>
<proteinExistence type="inferred from homology"/>
<dbReference type="InterPro" id="IPR001608">
    <property type="entry name" value="Ala_racemase_N"/>
</dbReference>
<keyword evidence="2" id="KW-0456">Lyase</keyword>
<dbReference type="InterPro" id="IPR026956">
    <property type="entry name" value="D-ser_dehydrat-like_dom"/>
</dbReference>